<feature type="domain" description="Rhamnogalacturonan lyase" evidence="1">
    <location>
        <begin position="7"/>
        <end position="194"/>
    </location>
</feature>
<dbReference type="Pfam" id="PF14683">
    <property type="entry name" value="CBM-like"/>
    <property type="match status" value="1"/>
</dbReference>
<protein>
    <recommendedName>
        <fullName evidence="1">Rhamnogalacturonan lyase domain-containing protein</fullName>
    </recommendedName>
</protein>
<organism evidence="2 3">
    <name type="scientific">Erythroxylum novogranatense</name>
    <dbReference type="NCBI Taxonomy" id="1862640"/>
    <lineage>
        <taxon>Eukaryota</taxon>
        <taxon>Viridiplantae</taxon>
        <taxon>Streptophyta</taxon>
        <taxon>Embryophyta</taxon>
        <taxon>Tracheophyta</taxon>
        <taxon>Spermatophyta</taxon>
        <taxon>Magnoliopsida</taxon>
        <taxon>eudicotyledons</taxon>
        <taxon>Gunneridae</taxon>
        <taxon>Pentapetalae</taxon>
        <taxon>rosids</taxon>
        <taxon>fabids</taxon>
        <taxon>Malpighiales</taxon>
        <taxon>Erythroxylaceae</taxon>
        <taxon>Erythroxylum</taxon>
    </lineage>
</organism>
<dbReference type="InterPro" id="IPR051850">
    <property type="entry name" value="Polysacch_Lyase_4"/>
</dbReference>
<sequence length="200" mass="23040">MQSNGPTIWEIGIADRTAAEFYIPDPNPNYINKLYLDFDKFRQYGLWERYTELYPNQDLVFVVGTGDYSKDWFFAQVTRKKDNNTYEGTTWQIKFCLEELKEAAIYKLHLALATANNAELEVRVNNPNGTLPLFTTGMIGKDNTIARHAIHGVYRLFTVNVPGAQLLLGNNTFFLTLKANTSSFQGLMYDYIRFDCPDIY</sequence>
<gene>
    <name evidence="2" type="ORF">K2173_028083</name>
</gene>
<evidence type="ECO:0000313" key="3">
    <source>
        <dbReference type="Proteomes" id="UP001159364"/>
    </source>
</evidence>
<keyword evidence="3" id="KW-1185">Reference proteome</keyword>
<dbReference type="InterPro" id="IPR029411">
    <property type="entry name" value="RG-lyase_III"/>
</dbReference>
<dbReference type="PANTHER" id="PTHR32018:SF40">
    <property type="entry name" value="RHAMNOGALACTURONAN ENDOLYASE"/>
    <property type="match status" value="1"/>
</dbReference>
<accession>A0AAV8U261</accession>
<dbReference type="EMBL" id="JAIWQS010000002">
    <property type="protein sequence ID" value="KAJ8772906.1"/>
    <property type="molecule type" value="Genomic_DNA"/>
</dbReference>
<reference evidence="2 3" key="1">
    <citation type="submission" date="2021-09" db="EMBL/GenBank/DDBJ databases">
        <title>Genomic insights and catalytic innovation underlie evolution of tropane alkaloids biosynthesis.</title>
        <authorList>
            <person name="Wang Y.-J."/>
            <person name="Tian T."/>
            <person name="Huang J.-P."/>
            <person name="Huang S.-X."/>
        </authorList>
    </citation>
    <scope>NUCLEOTIDE SEQUENCE [LARGE SCALE GENOMIC DNA]</scope>
    <source>
        <strain evidence="2">KIB-2018</strain>
        <tissue evidence="2">Leaf</tissue>
    </source>
</reference>
<dbReference type="AlphaFoldDB" id="A0AAV8U261"/>
<dbReference type="SUPFAM" id="SSF49785">
    <property type="entry name" value="Galactose-binding domain-like"/>
    <property type="match status" value="1"/>
</dbReference>
<evidence type="ECO:0000259" key="1">
    <source>
        <dbReference type="Pfam" id="PF14683"/>
    </source>
</evidence>
<evidence type="ECO:0000313" key="2">
    <source>
        <dbReference type="EMBL" id="KAJ8772906.1"/>
    </source>
</evidence>
<name>A0AAV8U261_9ROSI</name>
<dbReference type="Proteomes" id="UP001159364">
    <property type="component" value="Linkage Group LG02"/>
</dbReference>
<dbReference type="Gene3D" id="2.60.120.260">
    <property type="entry name" value="Galactose-binding domain-like"/>
    <property type="match status" value="1"/>
</dbReference>
<proteinExistence type="predicted"/>
<dbReference type="PANTHER" id="PTHR32018">
    <property type="entry name" value="RHAMNOGALACTURONATE LYASE FAMILY PROTEIN"/>
    <property type="match status" value="1"/>
</dbReference>
<dbReference type="InterPro" id="IPR008979">
    <property type="entry name" value="Galactose-bd-like_sf"/>
</dbReference>
<comment type="caution">
    <text evidence="2">The sequence shown here is derived from an EMBL/GenBank/DDBJ whole genome shotgun (WGS) entry which is preliminary data.</text>
</comment>
<dbReference type="CDD" id="cd10317">
    <property type="entry name" value="RGL4_C"/>
    <property type="match status" value="1"/>
</dbReference>